<protein>
    <submittedName>
        <fullName evidence="2">Uncharacterized protein</fullName>
    </submittedName>
</protein>
<evidence type="ECO:0000313" key="1">
    <source>
        <dbReference type="EMBL" id="GFT05226.1"/>
    </source>
</evidence>
<sequence>MKGPKDAPVLPLETEGRILPDRKFPQNSNRLTETILLSNVTSAGEESPTQCHIEVRVDELIQVNLVDVRELIPTSPEYGIQDLRVVTAGGYESEHTSCLASQLLIGDQEAECDTRTW</sequence>
<dbReference type="Proteomes" id="UP000887013">
    <property type="component" value="Unassembled WGS sequence"/>
</dbReference>
<keyword evidence="3" id="KW-1185">Reference proteome</keyword>
<accession>A0A8X6TZ97</accession>
<reference evidence="2" key="1">
    <citation type="submission" date="2020-08" db="EMBL/GenBank/DDBJ databases">
        <title>Multicomponent nature underlies the extraordinary mechanical properties of spider dragline silk.</title>
        <authorList>
            <person name="Kono N."/>
            <person name="Nakamura H."/>
            <person name="Mori M."/>
            <person name="Yoshida Y."/>
            <person name="Ohtoshi R."/>
            <person name="Malay A.D."/>
            <person name="Moran D.A.P."/>
            <person name="Tomita M."/>
            <person name="Numata K."/>
            <person name="Arakawa K."/>
        </authorList>
    </citation>
    <scope>NUCLEOTIDE SEQUENCE</scope>
</reference>
<proteinExistence type="predicted"/>
<comment type="caution">
    <text evidence="2">The sequence shown here is derived from an EMBL/GenBank/DDBJ whole genome shotgun (WGS) entry which is preliminary data.</text>
</comment>
<evidence type="ECO:0000313" key="3">
    <source>
        <dbReference type="Proteomes" id="UP000887013"/>
    </source>
</evidence>
<organism evidence="2 3">
    <name type="scientific">Nephila pilipes</name>
    <name type="common">Giant wood spider</name>
    <name type="synonym">Nephila maculata</name>
    <dbReference type="NCBI Taxonomy" id="299642"/>
    <lineage>
        <taxon>Eukaryota</taxon>
        <taxon>Metazoa</taxon>
        <taxon>Ecdysozoa</taxon>
        <taxon>Arthropoda</taxon>
        <taxon>Chelicerata</taxon>
        <taxon>Arachnida</taxon>
        <taxon>Araneae</taxon>
        <taxon>Araneomorphae</taxon>
        <taxon>Entelegynae</taxon>
        <taxon>Araneoidea</taxon>
        <taxon>Nephilidae</taxon>
        <taxon>Nephila</taxon>
    </lineage>
</organism>
<gene>
    <name evidence="2" type="ORF">NPIL_182941</name>
    <name evidence="1" type="ORF">NPIL_675971</name>
</gene>
<evidence type="ECO:0000313" key="2">
    <source>
        <dbReference type="EMBL" id="GFT73613.1"/>
    </source>
</evidence>
<dbReference type="AlphaFoldDB" id="A0A8X6TZ97"/>
<name>A0A8X6TZ97_NEPPI</name>
<dbReference type="EMBL" id="BMAW01007756">
    <property type="protein sequence ID" value="GFT05226.1"/>
    <property type="molecule type" value="Genomic_DNA"/>
</dbReference>
<dbReference type="EMBL" id="BMAW01070507">
    <property type="protein sequence ID" value="GFT73613.1"/>
    <property type="molecule type" value="Genomic_DNA"/>
</dbReference>